<dbReference type="GO" id="GO:0005975">
    <property type="term" value="P:carbohydrate metabolic process"/>
    <property type="evidence" value="ECO:0007669"/>
    <property type="project" value="InterPro"/>
</dbReference>
<dbReference type="InterPro" id="IPR017853">
    <property type="entry name" value="GH"/>
</dbReference>
<evidence type="ECO:0000256" key="1">
    <source>
        <dbReference type="ARBA" id="ARBA00001231"/>
    </source>
</evidence>
<evidence type="ECO:0000256" key="5">
    <source>
        <dbReference type="ARBA" id="ARBA00023295"/>
    </source>
</evidence>
<name>A0A161R8I4_9PROT</name>
<dbReference type="NCBIfam" id="NF003740">
    <property type="entry name" value="PRK05337.1"/>
    <property type="match status" value="1"/>
</dbReference>
<keyword evidence="4" id="KW-0378">Hydrolase</keyword>
<evidence type="ECO:0000256" key="3">
    <source>
        <dbReference type="ARBA" id="ARBA00012663"/>
    </source>
</evidence>
<dbReference type="InterPro" id="IPR050226">
    <property type="entry name" value="NagZ_Beta-hexosaminidase"/>
</dbReference>
<dbReference type="GeneID" id="97242056"/>
<dbReference type="OrthoDB" id="9786661at2"/>
<gene>
    <name evidence="7" type="ORF">AUP44_19485</name>
</gene>
<dbReference type="InterPro" id="IPR001764">
    <property type="entry name" value="Glyco_hydro_3_N"/>
</dbReference>
<dbReference type="AlphaFoldDB" id="A0A161R8I4"/>
<dbReference type="Proteomes" id="UP000075787">
    <property type="component" value="Unassembled WGS sequence"/>
</dbReference>
<dbReference type="SUPFAM" id="SSF51445">
    <property type="entry name" value="(Trans)glycosidases"/>
    <property type="match status" value="1"/>
</dbReference>
<evidence type="ECO:0000256" key="4">
    <source>
        <dbReference type="ARBA" id="ARBA00022801"/>
    </source>
</evidence>
<organism evidence="7 8">
    <name type="scientific">Tistrella mobilis</name>
    <dbReference type="NCBI Taxonomy" id="171437"/>
    <lineage>
        <taxon>Bacteria</taxon>
        <taxon>Pseudomonadati</taxon>
        <taxon>Pseudomonadota</taxon>
        <taxon>Alphaproteobacteria</taxon>
        <taxon>Geminicoccales</taxon>
        <taxon>Geminicoccaceae</taxon>
        <taxon>Tistrella</taxon>
    </lineage>
</organism>
<dbReference type="Pfam" id="PF00933">
    <property type="entry name" value="Glyco_hydro_3"/>
    <property type="match status" value="1"/>
</dbReference>
<accession>A0A161R8I4</accession>
<protein>
    <recommendedName>
        <fullName evidence="3">beta-N-acetylhexosaminidase</fullName>
        <ecNumber evidence="3">3.2.1.52</ecNumber>
    </recommendedName>
</protein>
<dbReference type="PANTHER" id="PTHR30480">
    <property type="entry name" value="BETA-HEXOSAMINIDASE-RELATED"/>
    <property type="match status" value="1"/>
</dbReference>
<dbReference type="EC" id="3.2.1.52" evidence="3"/>
<comment type="similarity">
    <text evidence="2">Belongs to the glycosyl hydrolase 3 family.</text>
</comment>
<feature type="domain" description="Glycoside hydrolase family 3 N-terminal" evidence="6">
    <location>
        <begin position="24"/>
        <end position="306"/>
    </location>
</feature>
<evidence type="ECO:0000259" key="6">
    <source>
        <dbReference type="Pfam" id="PF00933"/>
    </source>
</evidence>
<evidence type="ECO:0000313" key="7">
    <source>
        <dbReference type="EMBL" id="KYO57673.1"/>
    </source>
</evidence>
<dbReference type="Gene3D" id="3.20.20.300">
    <property type="entry name" value="Glycoside hydrolase, family 3, N-terminal domain"/>
    <property type="match status" value="1"/>
</dbReference>
<dbReference type="GO" id="GO:0004563">
    <property type="term" value="F:beta-N-acetylhexosaminidase activity"/>
    <property type="evidence" value="ECO:0007669"/>
    <property type="project" value="UniProtKB-EC"/>
</dbReference>
<keyword evidence="5" id="KW-0326">Glycosidase</keyword>
<dbReference type="GO" id="GO:0009254">
    <property type="term" value="P:peptidoglycan turnover"/>
    <property type="evidence" value="ECO:0007669"/>
    <property type="project" value="TreeGrafter"/>
</dbReference>
<dbReference type="RefSeq" id="WP_062761348.1">
    <property type="nucleotide sequence ID" value="NZ_CP121027.1"/>
</dbReference>
<evidence type="ECO:0000256" key="2">
    <source>
        <dbReference type="ARBA" id="ARBA00005336"/>
    </source>
</evidence>
<dbReference type="EMBL" id="LPZR01000010">
    <property type="protein sequence ID" value="KYO57673.1"/>
    <property type="molecule type" value="Genomic_DNA"/>
</dbReference>
<comment type="caution">
    <text evidence="7">The sequence shown here is derived from an EMBL/GenBank/DDBJ whole genome shotgun (WGS) entry which is preliminary data.</text>
</comment>
<proteinExistence type="inferred from homology"/>
<dbReference type="InterPro" id="IPR036962">
    <property type="entry name" value="Glyco_hydro_3_N_sf"/>
</dbReference>
<sequence>MSTPATPSCPADLRPIIIGCQGLKLTAEERAIIAGERPLGLIVFARNVDEPEQLSALVAEFRAAAGNPYAPVLIDQEGGRVRRLKPPHWGMVPPAGAIGRLHAKDPAAGLTAARLTGRLIGHDLIALGIDVNCAPVADIRFAHAHEVIGDRAFCADPVKVAALAGAMAAGLGEAGVQPVVKHIPGHGRAETDSHAELPVVDADLDALRAADFAPFLALNRLPWAMTAHVAYPAIDPDLPATLSAKVIDEVIRREIGFDGVLLSDDVCMAALEGDMSWRANSALAAGCDAVLHCNGNTAETRAVLEAAPLVTAEARRRLTAAAAWAAKRRLAQLDVAADRKALAGLIGD</sequence>
<dbReference type="PANTHER" id="PTHR30480:SF13">
    <property type="entry name" value="BETA-HEXOSAMINIDASE"/>
    <property type="match status" value="1"/>
</dbReference>
<comment type="catalytic activity">
    <reaction evidence="1">
        <text>Hydrolysis of terminal non-reducing N-acetyl-D-hexosamine residues in N-acetyl-beta-D-hexosaminides.</text>
        <dbReference type="EC" id="3.2.1.52"/>
    </reaction>
</comment>
<evidence type="ECO:0000313" key="8">
    <source>
        <dbReference type="Proteomes" id="UP000075787"/>
    </source>
</evidence>
<reference evidence="7 8" key="1">
    <citation type="submission" date="2015-12" db="EMBL/GenBank/DDBJ databases">
        <title>Genome sequence of Tistrella mobilis MCCC 1A02139.</title>
        <authorList>
            <person name="Lu L."/>
            <person name="Lai Q."/>
            <person name="Shao Z."/>
            <person name="Qian P."/>
        </authorList>
    </citation>
    <scope>NUCLEOTIDE SEQUENCE [LARGE SCALE GENOMIC DNA]</scope>
    <source>
        <strain evidence="7 8">MCCC 1A02139</strain>
    </source>
</reference>